<keyword evidence="2" id="KW-1185">Reference proteome</keyword>
<dbReference type="STRING" id="563176.SAMN04488090_3273"/>
<dbReference type="InterPro" id="IPR029069">
    <property type="entry name" value="HotDog_dom_sf"/>
</dbReference>
<organism evidence="1 2">
    <name type="scientific">Siphonobacter aquaeclarae</name>
    <dbReference type="NCBI Taxonomy" id="563176"/>
    <lineage>
        <taxon>Bacteria</taxon>
        <taxon>Pseudomonadati</taxon>
        <taxon>Bacteroidota</taxon>
        <taxon>Cytophagia</taxon>
        <taxon>Cytophagales</taxon>
        <taxon>Cytophagaceae</taxon>
        <taxon>Siphonobacter</taxon>
    </lineage>
</organism>
<proteinExistence type="predicted"/>
<sequence>MISAIADTLRTYRSPALHGWVIARLSVTAEPGQPGIVLTGRAAVITGYLPREQVWLWVTLVPGREVRQSASEPVGPFRISREELAEYLAFSGDDNPIHTGGQAILPALLLLREIFRQSAVLQRYEARFLMPAFAGEGIFLSQDGPVTLARNAAGEALLRITPL</sequence>
<reference evidence="1 2" key="1">
    <citation type="submission" date="2016-10" db="EMBL/GenBank/DDBJ databases">
        <authorList>
            <person name="de Groot N.N."/>
        </authorList>
    </citation>
    <scope>NUCLEOTIDE SEQUENCE [LARGE SCALE GENOMIC DNA]</scope>
    <source>
        <strain evidence="1 2">DSM 21668</strain>
    </source>
</reference>
<dbReference type="EMBL" id="FNGS01000006">
    <property type="protein sequence ID" value="SDM38185.1"/>
    <property type="molecule type" value="Genomic_DNA"/>
</dbReference>
<protein>
    <submittedName>
        <fullName evidence="1">Uncharacterized protein</fullName>
    </submittedName>
</protein>
<gene>
    <name evidence="1" type="ORF">SAMN04488090_3273</name>
</gene>
<dbReference type="OrthoDB" id="965738at2"/>
<dbReference type="Proteomes" id="UP000198901">
    <property type="component" value="Unassembled WGS sequence"/>
</dbReference>
<accession>A0A1G9STK2</accession>
<evidence type="ECO:0000313" key="2">
    <source>
        <dbReference type="Proteomes" id="UP000198901"/>
    </source>
</evidence>
<dbReference type="AlphaFoldDB" id="A0A1G9STK2"/>
<dbReference type="SUPFAM" id="SSF54637">
    <property type="entry name" value="Thioesterase/thiol ester dehydrase-isomerase"/>
    <property type="match status" value="1"/>
</dbReference>
<dbReference type="RefSeq" id="WP_093204539.1">
    <property type="nucleotide sequence ID" value="NZ_FNGS01000006.1"/>
</dbReference>
<evidence type="ECO:0000313" key="1">
    <source>
        <dbReference type="EMBL" id="SDM38185.1"/>
    </source>
</evidence>
<name>A0A1G9STK2_9BACT</name>